<dbReference type="EMBL" id="NEVH01020854">
    <property type="protein sequence ID" value="PNF21082.1"/>
    <property type="molecule type" value="Genomic_DNA"/>
</dbReference>
<accession>A0A2J7PXM5</accession>
<sequence length="210" mass="24231">MPKKFVGENSKSAAARARKSAAKEIESTRRQQQLEDEYWRDDDKHAARKQQRKEEQAKKKQEVLEKKAESKALLEQELKSIQTSGKQPLAKITQAQIQAETEKRKLATTKVKEPVTHIEKPLEENVNRLQVVGEEARSIEEAIAVLSFKEAEIDRHPEKRLKAAFTAFEEANLPRIKSENPTLRISQLKQILRKEWMRSPENPLNQQMAS</sequence>
<feature type="domain" description="Coiled-coil" evidence="5">
    <location>
        <begin position="125"/>
        <end position="206"/>
    </location>
</feature>
<feature type="compositionally biased region" description="Basic and acidic residues" evidence="4">
    <location>
        <begin position="52"/>
        <end position="66"/>
    </location>
</feature>
<feature type="compositionally biased region" description="Basic and acidic residues" evidence="4">
    <location>
        <begin position="21"/>
        <end position="33"/>
    </location>
</feature>
<dbReference type="OrthoDB" id="76412at2759"/>
<dbReference type="InParanoid" id="A0A2J7PXM5"/>
<evidence type="ECO:0000256" key="2">
    <source>
        <dbReference type="ARBA" id="ARBA00008296"/>
    </source>
</evidence>
<name>A0A2J7PXM5_9NEOP</name>
<evidence type="ECO:0000256" key="4">
    <source>
        <dbReference type="SAM" id="MobiDB-lite"/>
    </source>
</evidence>
<reference evidence="6 7" key="1">
    <citation type="submission" date="2017-12" db="EMBL/GenBank/DDBJ databases">
        <title>Hemimetabolous genomes reveal molecular basis of termite eusociality.</title>
        <authorList>
            <person name="Harrison M.C."/>
            <person name="Jongepier E."/>
            <person name="Robertson H.M."/>
            <person name="Arning N."/>
            <person name="Bitard-Feildel T."/>
            <person name="Chao H."/>
            <person name="Childers C.P."/>
            <person name="Dinh H."/>
            <person name="Doddapaneni H."/>
            <person name="Dugan S."/>
            <person name="Gowin J."/>
            <person name="Greiner C."/>
            <person name="Han Y."/>
            <person name="Hu H."/>
            <person name="Hughes D.S.T."/>
            <person name="Huylmans A.-K."/>
            <person name="Kemena C."/>
            <person name="Kremer L.P.M."/>
            <person name="Lee S.L."/>
            <person name="Lopez-Ezquerra A."/>
            <person name="Mallet L."/>
            <person name="Monroy-Kuhn J.M."/>
            <person name="Moser A."/>
            <person name="Murali S.C."/>
            <person name="Muzny D.M."/>
            <person name="Otani S."/>
            <person name="Piulachs M.-D."/>
            <person name="Poelchau M."/>
            <person name="Qu J."/>
            <person name="Schaub F."/>
            <person name="Wada-Katsumata A."/>
            <person name="Worley K.C."/>
            <person name="Xie Q."/>
            <person name="Ylla G."/>
            <person name="Poulsen M."/>
            <person name="Gibbs R.A."/>
            <person name="Schal C."/>
            <person name="Richards S."/>
            <person name="Belles X."/>
            <person name="Korb J."/>
            <person name="Bornberg-Bauer E."/>
        </authorList>
    </citation>
    <scope>NUCLEOTIDE SEQUENCE [LARGE SCALE GENOMIC DNA]</scope>
    <source>
        <tissue evidence="6">Whole body</tissue>
    </source>
</reference>
<gene>
    <name evidence="6" type="primary">ccdc124_1</name>
    <name evidence="6" type="ORF">B7P43_G06060</name>
</gene>
<organism evidence="6 7">
    <name type="scientific">Cryptotermes secundus</name>
    <dbReference type="NCBI Taxonomy" id="105785"/>
    <lineage>
        <taxon>Eukaryota</taxon>
        <taxon>Metazoa</taxon>
        <taxon>Ecdysozoa</taxon>
        <taxon>Arthropoda</taxon>
        <taxon>Hexapoda</taxon>
        <taxon>Insecta</taxon>
        <taxon>Pterygota</taxon>
        <taxon>Neoptera</taxon>
        <taxon>Polyneoptera</taxon>
        <taxon>Dictyoptera</taxon>
        <taxon>Blattodea</taxon>
        <taxon>Blattoidea</taxon>
        <taxon>Termitoidae</taxon>
        <taxon>Kalotermitidae</taxon>
        <taxon>Cryptotermitinae</taxon>
        <taxon>Cryptotermes</taxon>
    </lineage>
</organism>
<dbReference type="GO" id="GO:0005634">
    <property type="term" value="C:nucleus"/>
    <property type="evidence" value="ECO:0007669"/>
    <property type="project" value="TreeGrafter"/>
</dbReference>
<protein>
    <submittedName>
        <fullName evidence="6">Coiled-coil domain-containing protein 124</fullName>
    </submittedName>
</protein>
<feature type="region of interest" description="Disordered" evidence="4">
    <location>
        <begin position="1"/>
        <end position="66"/>
    </location>
</feature>
<dbReference type="STRING" id="105785.A0A2J7PXM5"/>
<dbReference type="GO" id="GO:0030496">
    <property type="term" value="C:midbody"/>
    <property type="evidence" value="ECO:0007669"/>
    <property type="project" value="UniProtKB-SubCell"/>
</dbReference>
<dbReference type="GO" id="GO:0006366">
    <property type="term" value="P:transcription by RNA polymerase II"/>
    <property type="evidence" value="ECO:0007669"/>
    <property type="project" value="TreeGrafter"/>
</dbReference>
<dbReference type="FunCoup" id="A0A2J7PXM5">
    <property type="interactions" value="759"/>
</dbReference>
<evidence type="ECO:0000313" key="7">
    <source>
        <dbReference type="Proteomes" id="UP000235965"/>
    </source>
</evidence>
<dbReference type="AlphaFoldDB" id="A0A2J7PXM5"/>
<dbReference type="GO" id="GO:0003713">
    <property type="term" value="F:transcription coactivator activity"/>
    <property type="evidence" value="ECO:0007669"/>
    <property type="project" value="TreeGrafter"/>
</dbReference>
<keyword evidence="3" id="KW-0175">Coiled coil</keyword>
<evidence type="ECO:0000259" key="5">
    <source>
        <dbReference type="Pfam" id="PF06244"/>
    </source>
</evidence>
<proteinExistence type="inferred from homology"/>
<comment type="similarity">
    <text evidence="2">Belongs to the CCDC124 family.</text>
</comment>
<evidence type="ECO:0000256" key="3">
    <source>
        <dbReference type="ARBA" id="ARBA00023054"/>
    </source>
</evidence>
<evidence type="ECO:0000256" key="1">
    <source>
        <dbReference type="ARBA" id="ARBA00004214"/>
    </source>
</evidence>
<dbReference type="PANTHER" id="PTHR21680">
    <property type="entry name" value="COILED-COIL DOMAIN-CONTAINING PROTEIN 124"/>
    <property type="match status" value="1"/>
</dbReference>
<evidence type="ECO:0000313" key="6">
    <source>
        <dbReference type="EMBL" id="PNF21082.1"/>
    </source>
</evidence>
<dbReference type="InterPro" id="IPR054414">
    <property type="entry name" value="Ccdc124/Oxs1_C"/>
</dbReference>
<dbReference type="Proteomes" id="UP000235965">
    <property type="component" value="Unassembled WGS sequence"/>
</dbReference>
<dbReference type="Pfam" id="PF06244">
    <property type="entry name" value="Ccdc124"/>
    <property type="match status" value="1"/>
</dbReference>
<dbReference type="InterPro" id="IPR010422">
    <property type="entry name" value="Ccdc124/Oxs1"/>
</dbReference>
<dbReference type="PANTHER" id="PTHR21680:SF0">
    <property type="entry name" value="COILED-COIL DOMAIN-CONTAINING PROTEIN 124"/>
    <property type="match status" value="1"/>
</dbReference>
<keyword evidence="7" id="KW-1185">Reference proteome</keyword>
<comment type="subcellular location">
    <subcellularLocation>
        <location evidence="1">Midbody</location>
    </subcellularLocation>
</comment>
<comment type="caution">
    <text evidence="6">The sequence shown here is derived from an EMBL/GenBank/DDBJ whole genome shotgun (WGS) entry which is preliminary data.</text>
</comment>